<reference evidence="3" key="2">
    <citation type="submission" date="2018-10" db="EMBL/GenBank/DDBJ databases">
        <title>De novo assembly of a Great Dane genome.</title>
        <authorList>
            <person name="Kidd J.M."/>
            <person name="Pendleton A.L."/>
            <person name="Shen F."/>
            <person name="Emery S."/>
        </authorList>
    </citation>
    <scope>NUCLEOTIDE SEQUENCE [LARGE SCALE GENOMIC DNA]</scope>
    <source>
        <strain evidence="3">Great Dane</strain>
    </source>
</reference>
<accession>A0A8C0NZ95</accession>
<dbReference type="AlphaFoldDB" id="A0A8C0NZ95"/>
<dbReference type="Proteomes" id="UP000694429">
    <property type="component" value="Chromosome 10"/>
</dbReference>
<dbReference type="Proteomes" id="UP000002254">
    <property type="component" value="Chromosome 10"/>
</dbReference>
<organism evidence="2 5">
    <name type="scientific">Canis lupus familiaris</name>
    <name type="common">Dog</name>
    <name type="synonym">Canis familiaris</name>
    <dbReference type="NCBI Taxonomy" id="9615"/>
    <lineage>
        <taxon>Eukaryota</taxon>
        <taxon>Metazoa</taxon>
        <taxon>Chordata</taxon>
        <taxon>Craniata</taxon>
        <taxon>Vertebrata</taxon>
        <taxon>Euteleostomi</taxon>
        <taxon>Mammalia</taxon>
        <taxon>Eutheria</taxon>
        <taxon>Laurasiatheria</taxon>
        <taxon>Carnivora</taxon>
        <taxon>Caniformia</taxon>
        <taxon>Canidae</taxon>
        <taxon>Canis</taxon>
    </lineage>
</organism>
<dbReference type="Ensembl" id="ENSCAFT00030031465.1">
    <property type="protein sequence ID" value="ENSCAFP00030027449.1"/>
    <property type="gene ID" value="ENSCAFG00030017007.1"/>
</dbReference>
<evidence type="ECO:0000313" key="3">
    <source>
        <dbReference type="Ensembl" id="ENSCAFP00040029411.1"/>
    </source>
</evidence>
<dbReference type="Ensembl" id="ENSCAFT00040033794.1">
    <property type="protein sequence ID" value="ENSCAFP00040029411.1"/>
    <property type="gene ID" value="ENSCAFG00040018148.1"/>
</dbReference>
<reference evidence="1 4" key="1">
    <citation type="journal article" date="2005" name="Nature">
        <title>Genome sequence, comparative analysis and haplotype structure of the domestic dog.</title>
        <authorList>
            <consortium name="Broad Sequencing Platform"/>
            <person name="Lindblad-Toh K."/>
            <person name="Wade C.M."/>
            <person name="Mikkelsen T.S."/>
            <person name="Karlsson E.K."/>
            <person name="Jaffe D.B."/>
            <person name="Kamal M."/>
            <person name="Clamp M."/>
            <person name="Chang J.L."/>
            <person name="Kulbokas E.J. III"/>
            <person name="Zody M.C."/>
            <person name="Mauceli E."/>
            <person name="Xie X."/>
            <person name="Breen M."/>
            <person name="Wayne R.K."/>
            <person name="Ostrander E.A."/>
            <person name="Ponting C.P."/>
            <person name="Galibert F."/>
            <person name="Smith D.R."/>
            <person name="DeJong P.J."/>
            <person name="Kirkness E."/>
            <person name="Alvarez P."/>
            <person name="Biagi T."/>
            <person name="Brockman W."/>
            <person name="Butler J."/>
            <person name="Chin C.W."/>
            <person name="Cook A."/>
            <person name="Cuff J."/>
            <person name="Daly M.J."/>
            <person name="DeCaprio D."/>
            <person name="Gnerre S."/>
            <person name="Grabherr M."/>
            <person name="Kellis M."/>
            <person name="Kleber M."/>
            <person name="Bardeleben C."/>
            <person name="Goodstadt L."/>
            <person name="Heger A."/>
            <person name="Hitte C."/>
            <person name="Kim L."/>
            <person name="Koepfli K.P."/>
            <person name="Parker H.G."/>
            <person name="Pollinger J.P."/>
            <person name="Searle S.M."/>
            <person name="Sutter N.B."/>
            <person name="Thomas R."/>
            <person name="Webber C."/>
            <person name="Baldwin J."/>
            <person name="Abebe A."/>
            <person name="Abouelleil A."/>
            <person name="Aftuck L."/>
            <person name="Ait-Zahra M."/>
            <person name="Aldredge T."/>
            <person name="Allen N."/>
            <person name="An P."/>
            <person name="Anderson S."/>
            <person name="Antoine C."/>
            <person name="Arachchi H."/>
            <person name="Aslam A."/>
            <person name="Ayotte L."/>
            <person name="Bachantsang P."/>
            <person name="Barry A."/>
            <person name="Bayul T."/>
            <person name="Benamara M."/>
            <person name="Berlin A."/>
            <person name="Bessette D."/>
            <person name="Blitshteyn B."/>
            <person name="Bloom T."/>
            <person name="Blye J."/>
            <person name="Boguslavskiy L."/>
            <person name="Bonnet C."/>
            <person name="Boukhgalter B."/>
            <person name="Brown A."/>
            <person name="Cahill P."/>
            <person name="Calixte N."/>
            <person name="Camarata J."/>
            <person name="Cheshatsang Y."/>
            <person name="Chu J."/>
            <person name="Citroen M."/>
            <person name="Collymore A."/>
            <person name="Cooke P."/>
            <person name="Dawoe T."/>
            <person name="Daza R."/>
            <person name="Decktor K."/>
            <person name="DeGray S."/>
            <person name="Dhargay N."/>
            <person name="Dooley K."/>
            <person name="Dooley K."/>
            <person name="Dorje P."/>
            <person name="Dorjee K."/>
            <person name="Dorris L."/>
            <person name="Duffey N."/>
            <person name="Dupes A."/>
            <person name="Egbiremolen O."/>
            <person name="Elong R."/>
            <person name="Falk J."/>
            <person name="Farina A."/>
            <person name="Faro S."/>
            <person name="Ferguson D."/>
            <person name="Ferreira P."/>
            <person name="Fisher S."/>
            <person name="FitzGerald M."/>
            <person name="Foley K."/>
            <person name="Foley C."/>
            <person name="Franke A."/>
            <person name="Friedrich D."/>
            <person name="Gage D."/>
            <person name="Garber M."/>
            <person name="Gearin G."/>
            <person name="Giannoukos G."/>
            <person name="Goode T."/>
            <person name="Goyette A."/>
            <person name="Graham J."/>
            <person name="Grandbois E."/>
            <person name="Gyaltsen K."/>
            <person name="Hafez N."/>
            <person name="Hagopian D."/>
            <person name="Hagos B."/>
            <person name="Hall J."/>
            <person name="Healy C."/>
            <person name="Hegarty R."/>
            <person name="Honan T."/>
            <person name="Horn A."/>
            <person name="Houde N."/>
            <person name="Hughes L."/>
            <person name="Hunnicutt L."/>
            <person name="Husby M."/>
            <person name="Jester B."/>
            <person name="Jones C."/>
            <person name="Kamat A."/>
            <person name="Kanga B."/>
            <person name="Kells C."/>
            <person name="Khazanovich D."/>
            <person name="Kieu A.C."/>
            <person name="Kisner P."/>
            <person name="Kumar M."/>
            <person name="Lance K."/>
            <person name="Landers T."/>
            <person name="Lara M."/>
            <person name="Lee W."/>
            <person name="Leger J.P."/>
            <person name="Lennon N."/>
            <person name="Leuper L."/>
            <person name="LeVine S."/>
            <person name="Liu J."/>
            <person name="Liu X."/>
            <person name="Lokyitsang Y."/>
            <person name="Lokyitsang T."/>
            <person name="Lui A."/>
            <person name="Macdonald J."/>
            <person name="Major J."/>
            <person name="Marabella R."/>
            <person name="Maru K."/>
            <person name="Matthews C."/>
            <person name="McDonough S."/>
            <person name="Mehta T."/>
            <person name="Meldrim J."/>
            <person name="Melnikov A."/>
            <person name="Meneus L."/>
            <person name="Mihalev A."/>
            <person name="Mihova T."/>
            <person name="Miller K."/>
            <person name="Mittelman R."/>
            <person name="Mlenga V."/>
            <person name="Mulrain L."/>
            <person name="Munson G."/>
            <person name="Navidi A."/>
            <person name="Naylor J."/>
            <person name="Nguyen T."/>
            <person name="Nguyen N."/>
            <person name="Nguyen C."/>
            <person name="Nguyen T."/>
            <person name="Nicol R."/>
            <person name="Norbu N."/>
            <person name="Norbu C."/>
            <person name="Novod N."/>
            <person name="Nyima T."/>
            <person name="Olandt P."/>
            <person name="O'Neill B."/>
            <person name="O'Neill K."/>
            <person name="Osman S."/>
            <person name="Oyono L."/>
            <person name="Patti C."/>
            <person name="Perrin D."/>
            <person name="Phunkhang P."/>
            <person name="Pierre F."/>
            <person name="Priest M."/>
            <person name="Rachupka A."/>
            <person name="Raghuraman S."/>
            <person name="Rameau R."/>
            <person name="Ray V."/>
            <person name="Raymond C."/>
            <person name="Rege F."/>
            <person name="Rise C."/>
            <person name="Rogers J."/>
            <person name="Rogov P."/>
            <person name="Sahalie J."/>
            <person name="Settipalli S."/>
            <person name="Sharpe T."/>
            <person name="Shea T."/>
            <person name="Sheehan M."/>
            <person name="Sherpa N."/>
            <person name="Shi J."/>
            <person name="Shih D."/>
            <person name="Sloan J."/>
            <person name="Smith C."/>
            <person name="Sparrow T."/>
            <person name="Stalker J."/>
            <person name="Stange-Thomann N."/>
            <person name="Stavropoulos S."/>
            <person name="Stone C."/>
            <person name="Stone S."/>
            <person name="Sykes S."/>
            <person name="Tchuinga P."/>
            <person name="Tenzing P."/>
            <person name="Tesfaye S."/>
            <person name="Thoulutsang D."/>
            <person name="Thoulutsang Y."/>
            <person name="Topham K."/>
            <person name="Topping I."/>
            <person name="Tsamla T."/>
            <person name="Vassiliev H."/>
            <person name="Venkataraman V."/>
            <person name="Vo A."/>
            <person name="Wangchuk T."/>
            <person name="Wangdi T."/>
            <person name="Weiand M."/>
            <person name="Wilkinson J."/>
            <person name="Wilson A."/>
            <person name="Yadav S."/>
            <person name="Yang S."/>
            <person name="Yang X."/>
            <person name="Young G."/>
            <person name="Yu Q."/>
            <person name="Zainoun J."/>
            <person name="Zembek L."/>
            <person name="Zimmer A."/>
            <person name="Lander E.S."/>
        </authorList>
    </citation>
    <scope>NUCLEOTIDE SEQUENCE [LARGE SCALE GENOMIC DNA]</scope>
    <source>
        <strain evidence="1">Boxer</strain>
    </source>
</reference>
<proteinExistence type="predicted"/>
<protein>
    <submittedName>
        <fullName evidence="2">Uncharacterized protein</fullName>
    </submittedName>
</protein>
<dbReference type="Ensembl" id="ENSCAFT00000080299.2">
    <property type="protein sequence ID" value="ENSCAFP00000063538.1"/>
    <property type="gene ID" value="ENSCAFG00000041005.2"/>
</dbReference>
<name>A0A8C0NZ95_CANLF</name>
<reference evidence="2" key="3">
    <citation type="submission" date="2019-03" db="EMBL/GenBank/DDBJ databases">
        <authorList>
            <person name="Warren W.C."/>
            <person name="Johnson G.S."/>
        </authorList>
    </citation>
    <scope>NUCLEOTIDE SEQUENCE [LARGE SCALE GENOMIC DNA]</scope>
    <source>
        <strain evidence="2">Basenji</strain>
    </source>
</reference>
<dbReference type="Proteomes" id="UP000694542">
    <property type="component" value="Chromosome 10"/>
</dbReference>
<evidence type="ECO:0000313" key="5">
    <source>
        <dbReference type="Proteomes" id="UP000694429"/>
    </source>
</evidence>
<reference evidence="2" key="4">
    <citation type="submission" date="2025-05" db="UniProtKB">
        <authorList>
            <consortium name="Ensembl"/>
        </authorList>
    </citation>
    <scope>IDENTIFICATION</scope>
</reference>
<evidence type="ECO:0000313" key="1">
    <source>
        <dbReference type="Ensembl" id="ENSCAFP00000063538.1"/>
    </source>
</evidence>
<evidence type="ECO:0000313" key="2">
    <source>
        <dbReference type="Ensembl" id="ENSCAFP00030027449.1"/>
    </source>
</evidence>
<sequence>MKVWLKYLMKFYSKCFPKFHLIKEQQENQLQREKSKKVSYPPVKSLKNTELISSSNNREQHLAKLFAASVAGYSTEPRFLLGSMDRISINLYSGRRDKEPSLVNGNINERLTTGDEEGFQEAVRTDILRQTRRIMFLL</sequence>
<evidence type="ECO:0000313" key="4">
    <source>
        <dbReference type="Proteomes" id="UP000002254"/>
    </source>
</evidence>